<comment type="caution">
    <text evidence="1">The sequence shown here is derived from an EMBL/GenBank/DDBJ whole genome shotgun (WGS) entry which is preliminary data.</text>
</comment>
<accession>A0A8J5SLV6</accession>
<reference evidence="1" key="1">
    <citation type="journal article" date="2021" name="bioRxiv">
        <title>Whole Genome Assembly and Annotation of Northern Wild Rice, Zizania palustris L., Supports a Whole Genome Duplication in the Zizania Genus.</title>
        <authorList>
            <person name="Haas M."/>
            <person name="Kono T."/>
            <person name="Macchietto M."/>
            <person name="Millas R."/>
            <person name="McGilp L."/>
            <person name="Shao M."/>
            <person name="Duquette J."/>
            <person name="Hirsch C.N."/>
            <person name="Kimball J."/>
        </authorList>
    </citation>
    <scope>NUCLEOTIDE SEQUENCE</scope>
    <source>
        <tissue evidence="1">Fresh leaf tissue</tissue>
    </source>
</reference>
<reference evidence="1" key="2">
    <citation type="submission" date="2021-02" db="EMBL/GenBank/DDBJ databases">
        <authorList>
            <person name="Kimball J.A."/>
            <person name="Haas M.W."/>
            <person name="Macchietto M."/>
            <person name="Kono T."/>
            <person name="Duquette J."/>
            <person name="Shao M."/>
        </authorList>
    </citation>
    <scope>NUCLEOTIDE SEQUENCE</scope>
    <source>
        <tissue evidence="1">Fresh leaf tissue</tissue>
    </source>
</reference>
<sequence length="68" mass="7398">MGGSSCSAEFALENGGISVEMIEKAFDAMENGGISTVTARKKQTREERRRKNRIGNMKKLMTACGPIC</sequence>
<organism evidence="1 2">
    <name type="scientific">Zizania palustris</name>
    <name type="common">Northern wild rice</name>
    <dbReference type="NCBI Taxonomy" id="103762"/>
    <lineage>
        <taxon>Eukaryota</taxon>
        <taxon>Viridiplantae</taxon>
        <taxon>Streptophyta</taxon>
        <taxon>Embryophyta</taxon>
        <taxon>Tracheophyta</taxon>
        <taxon>Spermatophyta</taxon>
        <taxon>Magnoliopsida</taxon>
        <taxon>Liliopsida</taxon>
        <taxon>Poales</taxon>
        <taxon>Poaceae</taxon>
        <taxon>BOP clade</taxon>
        <taxon>Oryzoideae</taxon>
        <taxon>Oryzeae</taxon>
        <taxon>Zizaniinae</taxon>
        <taxon>Zizania</taxon>
    </lineage>
</organism>
<dbReference type="AlphaFoldDB" id="A0A8J5SLV6"/>
<gene>
    <name evidence="1" type="ORF">GUJ93_ZPchr0006g45152</name>
</gene>
<dbReference type="EMBL" id="JAAALK010000283">
    <property type="protein sequence ID" value="KAG8072057.1"/>
    <property type="molecule type" value="Genomic_DNA"/>
</dbReference>
<protein>
    <submittedName>
        <fullName evidence="1">Uncharacterized protein</fullName>
    </submittedName>
</protein>
<dbReference type="Proteomes" id="UP000729402">
    <property type="component" value="Unassembled WGS sequence"/>
</dbReference>
<keyword evidence="2" id="KW-1185">Reference proteome</keyword>
<evidence type="ECO:0000313" key="2">
    <source>
        <dbReference type="Proteomes" id="UP000729402"/>
    </source>
</evidence>
<proteinExistence type="predicted"/>
<name>A0A8J5SLV6_ZIZPA</name>
<evidence type="ECO:0000313" key="1">
    <source>
        <dbReference type="EMBL" id="KAG8072057.1"/>
    </source>
</evidence>